<dbReference type="AlphaFoldDB" id="A0AAN6TTZ4"/>
<organism evidence="1 2">
    <name type="scientific">Parathielavia appendiculata</name>
    <dbReference type="NCBI Taxonomy" id="2587402"/>
    <lineage>
        <taxon>Eukaryota</taxon>
        <taxon>Fungi</taxon>
        <taxon>Dikarya</taxon>
        <taxon>Ascomycota</taxon>
        <taxon>Pezizomycotina</taxon>
        <taxon>Sordariomycetes</taxon>
        <taxon>Sordariomycetidae</taxon>
        <taxon>Sordariales</taxon>
        <taxon>Chaetomiaceae</taxon>
        <taxon>Parathielavia</taxon>
    </lineage>
</organism>
<dbReference type="Proteomes" id="UP001302602">
    <property type="component" value="Unassembled WGS sequence"/>
</dbReference>
<protein>
    <submittedName>
        <fullName evidence="1">Uncharacterized protein</fullName>
    </submittedName>
</protein>
<sequence>MDQTKRSPGWYQDAIVIQDCLQEAGLSQWGFVIFRCTYRFQEKWDKFVTLAKGHVCEYFEKCRMESVYDRMRWTIIEDAAALEGAHIIETTRRFVEWVHRGPGREEMYGSVLTPSLNNHLRYTHFRTSRRRVWKVWWTMRRRVGGMGTFARLYMQIRSC</sequence>
<dbReference type="EMBL" id="MU853237">
    <property type="protein sequence ID" value="KAK4120705.1"/>
    <property type="molecule type" value="Genomic_DNA"/>
</dbReference>
<evidence type="ECO:0000313" key="2">
    <source>
        <dbReference type="Proteomes" id="UP001302602"/>
    </source>
</evidence>
<dbReference type="GeneID" id="87830378"/>
<accession>A0AAN6TTZ4</accession>
<reference evidence="1" key="2">
    <citation type="submission" date="2023-05" db="EMBL/GenBank/DDBJ databases">
        <authorList>
            <consortium name="Lawrence Berkeley National Laboratory"/>
            <person name="Steindorff A."/>
            <person name="Hensen N."/>
            <person name="Bonometti L."/>
            <person name="Westerberg I."/>
            <person name="Brannstrom I.O."/>
            <person name="Guillou S."/>
            <person name="Cros-Aarteil S."/>
            <person name="Calhoun S."/>
            <person name="Haridas S."/>
            <person name="Kuo A."/>
            <person name="Mondo S."/>
            <person name="Pangilinan J."/>
            <person name="Riley R."/>
            <person name="Labutti K."/>
            <person name="Andreopoulos B."/>
            <person name="Lipzen A."/>
            <person name="Chen C."/>
            <person name="Yanf M."/>
            <person name="Daum C."/>
            <person name="Ng V."/>
            <person name="Clum A."/>
            <person name="Ohm R."/>
            <person name="Martin F."/>
            <person name="Silar P."/>
            <person name="Natvig D."/>
            <person name="Lalanne C."/>
            <person name="Gautier V."/>
            <person name="Ament-Velasquez S.L."/>
            <person name="Kruys A."/>
            <person name="Hutchinson M.I."/>
            <person name="Powell A.J."/>
            <person name="Barry K."/>
            <person name="Miller A.N."/>
            <person name="Grigoriev I.V."/>
            <person name="Debuchy R."/>
            <person name="Gladieux P."/>
            <person name="Thoren M.H."/>
            <person name="Johannesson H."/>
        </authorList>
    </citation>
    <scope>NUCLEOTIDE SEQUENCE</scope>
    <source>
        <strain evidence="1">CBS 731.68</strain>
    </source>
</reference>
<proteinExistence type="predicted"/>
<reference evidence="1" key="1">
    <citation type="journal article" date="2023" name="Mol. Phylogenet. Evol.">
        <title>Genome-scale phylogeny and comparative genomics of the fungal order Sordariales.</title>
        <authorList>
            <person name="Hensen N."/>
            <person name="Bonometti L."/>
            <person name="Westerberg I."/>
            <person name="Brannstrom I.O."/>
            <person name="Guillou S."/>
            <person name="Cros-Aarteil S."/>
            <person name="Calhoun S."/>
            <person name="Haridas S."/>
            <person name="Kuo A."/>
            <person name="Mondo S."/>
            <person name="Pangilinan J."/>
            <person name="Riley R."/>
            <person name="LaButti K."/>
            <person name="Andreopoulos B."/>
            <person name="Lipzen A."/>
            <person name="Chen C."/>
            <person name="Yan M."/>
            <person name="Daum C."/>
            <person name="Ng V."/>
            <person name="Clum A."/>
            <person name="Steindorff A."/>
            <person name="Ohm R.A."/>
            <person name="Martin F."/>
            <person name="Silar P."/>
            <person name="Natvig D.O."/>
            <person name="Lalanne C."/>
            <person name="Gautier V."/>
            <person name="Ament-Velasquez S.L."/>
            <person name="Kruys A."/>
            <person name="Hutchinson M.I."/>
            <person name="Powell A.J."/>
            <person name="Barry K."/>
            <person name="Miller A.N."/>
            <person name="Grigoriev I.V."/>
            <person name="Debuchy R."/>
            <person name="Gladieux P."/>
            <person name="Hiltunen Thoren M."/>
            <person name="Johannesson H."/>
        </authorList>
    </citation>
    <scope>NUCLEOTIDE SEQUENCE</scope>
    <source>
        <strain evidence="1">CBS 731.68</strain>
    </source>
</reference>
<evidence type="ECO:0000313" key="1">
    <source>
        <dbReference type="EMBL" id="KAK4120705.1"/>
    </source>
</evidence>
<name>A0AAN6TTZ4_9PEZI</name>
<comment type="caution">
    <text evidence="1">The sequence shown here is derived from an EMBL/GenBank/DDBJ whole genome shotgun (WGS) entry which is preliminary data.</text>
</comment>
<keyword evidence="2" id="KW-1185">Reference proteome</keyword>
<gene>
    <name evidence="1" type="ORF">N657DRAFT_648893</name>
</gene>
<dbReference type="RefSeq" id="XP_062644476.1">
    <property type="nucleotide sequence ID" value="XM_062793609.1"/>
</dbReference>